<dbReference type="Proteomes" id="UP001183420">
    <property type="component" value="Unassembled WGS sequence"/>
</dbReference>
<proteinExistence type="predicted"/>
<reference evidence="2" key="1">
    <citation type="submission" date="2023-07" db="EMBL/GenBank/DDBJ databases">
        <title>30 novel species of actinomycetes from the DSMZ collection.</title>
        <authorList>
            <person name="Nouioui I."/>
        </authorList>
    </citation>
    <scope>NUCLEOTIDE SEQUENCE [LARGE SCALE GENOMIC DNA]</scope>
    <source>
        <strain evidence="2">DSM 44918</strain>
    </source>
</reference>
<organism evidence="1 2">
    <name type="scientific">Streptomyces millisiae</name>
    <dbReference type="NCBI Taxonomy" id="3075542"/>
    <lineage>
        <taxon>Bacteria</taxon>
        <taxon>Bacillati</taxon>
        <taxon>Actinomycetota</taxon>
        <taxon>Actinomycetes</taxon>
        <taxon>Kitasatosporales</taxon>
        <taxon>Streptomycetaceae</taxon>
        <taxon>Streptomyces</taxon>
    </lineage>
</organism>
<evidence type="ECO:0000313" key="1">
    <source>
        <dbReference type="EMBL" id="MDT0318413.1"/>
    </source>
</evidence>
<accession>A0ABU2LLF1</accession>
<dbReference type="RefSeq" id="WP_311597079.1">
    <property type="nucleotide sequence ID" value="NZ_JAVREM010000006.1"/>
</dbReference>
<name>A0ABU2LLF1_9ACTN</name>
<comment type="caution">
    <text evidence="1">The sequence shown here is derived from an EMBL/GenBank/DDBJ whole genome shotgun (WGS) entry which is preliminary data.</text>
</comment>
<dbReference type="EMBL" id="JAVREM010000006">
    <property type="protein sequence ID" value="MDT0318413.1"/>
    <property type="molecule type" value="Genomic_DNA"/>
</dbReference>
<dbReference type="Gene3D" id="3.40.630.30">
    <property type="match status" value="1"/>
</dbReference>
<evidence type="ECO:0000313" key="2">
    <source>
        <dbReference type="Proteomes" id="UP001183420"/>
    </source>
</evidence>
<keyword evidence="2" id="KW-1185">Reference proteome</keyword>
<gene>
    <name evidence="1" type="ORF">RNC47_08715</name>
</gene>
<protein>
    <recommendedName>
        <fullName evidence="3">N-acetyltransferase domain-containing protein</fullName>
    </recommendedName>
</protein>
<sequence>MTMPMAVSAATVGVRPGRLVDVPAVVRLLVPGPPPGDDDDQARRALRLVLAHHLLEEGQLWVAEGGLGDTRVAAAAIWLPPDAEPVSRRLTEVLTRELRDPIDLIAAGERARAALAAARPEERHWTLTTAGVSGPDWDERRTTGLLAPGLAAADRDGAAVLAVAASERDAERLGRLGFVGARRVTTAQGPGAWLARRPAHGWGPAG</sequence>
<evidence type="ECO:0008006" key="3">
    <source>
        <dbReference type="Google" id="ProtNLM"/>
    </source>
</evidence>